<feature type="domain" description="Type II secretion system protein GspF" evidence="9">
    <location>
        <begin position="282"/>
        <end position="403"/>
    </location>
</feature>
<feature type="transmembrane region" description="Helical" evidence="8">
    <location>
        <begin position="177"/>
        <end position="199"/>
    </location>
</feature>
<dbReference type="PANTHER" id="PTHR30012">
    <property type="entry name" value="GENERAL SECRETION PATHWAY PROTEIN"/>
    <property type="match status" value="1"/>
</dbReference>
<reference evidence="11" key="1">
    <citation type="submission" date="2017-01" db="EMBL/GenBank/DDBJ databases">
        <authorList>
            <person name="Varghese N."/>
            <person name="Submissions S."/>
        </authorList>
    </citation>
    <scope>NUCLEOTIDE SEQUENCE [LARGE SCALE GENOMIC DNA]</scope>
    <source>
        <strain evidence="11">DSM 24913</strain>
    </source>
</reference>
<dbReference type="GO" id="GO:0005886">
    <property type="term" value="C:plasma membrane"/>
    <property type="evidence" value="ECO:0007669"/>
    <property type="project" value="UniProtKB-SubCell"/>
</dbReference>
<comment type="similarity">
    <text evidence="2">Belongs to the GSP F family.</text>
</comment>
<sequence length="411" mass="44933">MAKQSKQQKTSTFSWEGVNRRGQAAKGEISAINSAYAKAQLRKQGIEPRRVRKASQPLFSIGSSQTAKVKSTDITFFTRQMATMIKAGVPLVQAFDIVSDGTDNVGMKRVISEVRDSVSSGNDFATALRTYPKHFDDLTCNLIESGEQAGTLQTMLDKVAVYKEKTEALKAKIKKALMYPLITLLVAVAVTLILLVKVVPSFEDMFKSFGAELPAPTQFVVSISEFTQEYYLYAIAAIVIIGATLFHLLRTSKDFRDRFEAFALGVPVFGDLIKKAAIARYSRVLSTTFAAGVPLVDALESVSGAVGNAVYRDAVMRIRDDVASGQQMHQAMRDAKIFPNMVVQMTSIGEESGALDDMLGKAADYYEDEVDNAVDNMTSMIEPAMMIFLGVVIGGLIVAMYLPIFQMGDVI</sequence>
<dbReference type="Pfam" id="PF00482">
    <property type="entry name" value="T2SSF"/>
    <property type="match status" value="2"/>
</dbReference>
<dbReference type="InterPro" id="IPR003004">
    <property type="entry name" value="GspF/PilC"/>
</dbReference>
<evidence type="ECO:0000313" key="11">
    <source>
        <dbReference type="Proteomes" id="UP000185639"/>
    </source>
</evidence>
<dbReference type="PANTHER" id="PTHR30012:SF7">
    <property type="entry name" value="PROTEIN TRANSPORT PROTEIN HOFC HOMOLOG"/>
    <property type="match status" value="1"/>
</dbReference>
<evidence type="ECO:0000259" key="9">
    <source>
        <dbReference type="Pfam" id="PF00482"/>
    </source>
</evidence>
<evidence type="ECO:0000256" key="7">
    <source>
        <dbReference type="ARBA" id="ARBA00023136"/>
    </source>
</evidence>
<dbReference type="STRING" id="484498.SAMN05421686_10566"/>
<evidence type="ECO:0000256" key="8">
    <source>
        <dbReference type="SAM" id="Phobius"/>
    </source>
</evidence>
<protein>
    <submittedName>
        <fullName evidence="10">Type IV pilus assembly protein PilC</fullName>
    </submittedName>
</protein>
<keyword evidence="7 8" id="KW-0472">Membrane</keyword>
<evidence type="ECO:0000256" key="4">
    <source>
        <dbReference type="ARBA" id="ARBA00022519"/>
    </source>
</evidence>
<keyword evidence="6 8" id="KW-1133">Transmembrane helix</keyword>
<comment type="subcellular location">
    <subcellularLocation>
        <location evidence="1">Cell inner membrane</location>
        <topology evidence="1">Multi-pass membrane protein</topology>
    </subcellularLocation>
</comment>
<dbReference type="Gene3D" id="1.20.81.30">
    <property type="entry name" value="Type II secretion system (T2SS), domain F"/>
    <property type="match status" value="2"/>
</dbReference>
<dbReference type="RefSeq" id="WP_076515341.1">
    <property type="nucleotide sequence ID" value="NZ_FTOH01000005.1"/>
</dbReference>
<name>A0A1N7MAN6_9GAMM</name>
<dbReference type="Proteomes" id="UP000185639">
    <property type="component" value="Unassembled WGS sequence"/>
</dbReference>
<feature type="transmembrane region" description="Helical" evidence="8">
    <location>
        <begin position="230"/>
        <end position="249"/>
    </location>
</feature>
<feature type="domain" description="Type II secretion system protein GspF" evidence="9">
    <location>
        <begin position="77"/>
        <end position="200"/>
    </location>
</feature>
<evidence type="ECO:0000256" key="5">
    <source>
        <dbReference type="ARBA" id="ARBA00022692"/>
    </source>
</evidence>
<keyword evidence="3" id="KW-1003">Cell membrane</keyword>
<dbReference type="OrthoDB" id="9805682at2"/>
<evidence type="ECO:0000256" key="1">
    <source>
        <dbReference type="ARBA" id="ARBA00004429"/>
    </source>
</evidence>
<evidence type="ECO:0000313" key="10">
    <source>
        <dbReference type="EMBL" id="SIS83185.1"/>
    </source>
</evidence>
<dbReference type="InterPro" id="IPR018076">
    <property type="entry name" value="T2SS_GspF_dom"/>
</dbReference>
<keyword evidence="5 8" id="KW-0812">Transmembrane</keyword>
<keyword evidence="4" id="KW-0997">Cell inner membrane</keyword>
<keyword evidence="11" id="KW-1185">Reference proteome</keyword>
<gene>
    <name evidence="10" type="ORF">SAMN05421686_10566</name>
</gene>
<dbReference type="GO" id="GO:0015628">
    <property type="term" value="P:protein secretion by the type II secretion system"/>
    <property type="evidence" value="ECO:0007669"/>
    <property type="project" value="TreeGrafter"/>
</dbReference>
<organism evidence="10 11">
    <name type="scientific">Thalassolituus maritimus</name>
    <dbReference type="NCBI Taxonomy" id="484498"/>
    <lineage>
        <taxon>Bacteria</taxon>
        <taxon>Pseudomonadati</taxon>
        <taxon>Pseudomonadota</taxon>
        <taxon>Gammaproteobacteria</taxon>
        <taxon>Oceanospirillales</taxon>
        <taxon>Oceanospirillaceae</taxon>
        <taxon>Thalassolituus</taxon>
    </lineage>
</organism>
<proteinExistence type="inferred from homology"/>
<dbReference type="InterPro" id="IPR042094">
    <property type="entry name" value="T2SS_GspF_sf"/>
</dbReference>
<accession>A0A1N7MAN6</accession>
<dbReference type="EMBL" id="FTOH01000005">
    <property type="protein sequence ID" value="SIS83185.1"/>
    <property type="molecule type" value="Genomic_DNA"/>
</dbReference>
<dbReference type="AlphaFoldDB" id="A0A1N7MAN6"/>
<evidence type="ECO:0000256" key="2">
    <source>
        <dbReference type="ARBA" id="ARBA00005745"/>
    </source>
</evidence>
<dbReference type="PRINTS" id="PR00812">
    <property type="entry name" value="BCTERIALGSPF"/>
</dbReference>
<evidence type="ECO:0000256" key="3">
    <source>
        <dbReference type="ARBA" id="ARBA00022475"/>
    </source>
</evidence>
<dbReference type="FunFam" id="1.20.81.30:FF:000001">
    <property type="entry name" value="Type II secretion system protein F"/>
    <property type="match status" value="2"/>
</dbReference>
<feature type="transmembrane region" description="Helical" evidence="8">
    <location>
        <begin position="386"/>
        <end position="405"/>
    </location>
</feature>
<evidence type="ECO:0000256" key="6">
    <source>
        <dbReference type="ARBA" id="ARBA00022989"/>
    </source>
</evidence>